<name>A0A194RLQ6_PAPMA</name>
<feature type="domain" description="Anaphase-promoting complex subunit 4-like WD40" evidence="7">
    <location>
        <begin position="21"/>
        <end position="122"/>
    </location>
</feature>
<feature type="region of interest" description="Disordered" evidence="6">
    <location>
        <begin position="749"/>
        <end position="790"/>
    </location>
</feature>
<evidence type="ECO:0000259" key="9">
    <source>
        <dbReference type="Pfam" id="PF23405"/>
    </source>
</evidence>
<dbReference type="Pfam" id="PF12894">
    <property type="entry name" value="ANAPC4_WD40"/>
    <property type="match status" value="1"/>
</dbReference>
<keyword evidence="11" id="KW-1185">Reference proteome</keyword>
<dbReference type="GO" id="GO:0031145">
    <property type="term" value="P:anaphase-promoting complex-dependent catabolic process"/>
    <property type="evidence" value="ECO:0007669"/>
    <property type="project" value="InterPro"/>
</dbReference>
<reference evidence="10 11" key="1">
    <citation type="journal article" date="2015" name="Nat. Commun.">
        <title>Outbred genome sequencing and CRISPR/Cas9 gene editing in butterflies.</title>
        <authorList>
            <person name="Li X."/>
            <person name="Fan D."/>
            <person name="Zhang W."/>
            <person name="Liu G."/>
            <person name="Zhang L."/>
            <person name="Zhao L."/>
            <person name="Fang X."/>
            <person name="Chen L."/>
            <person name="Dong Y."/>
            <person name="Chen Y."/>
            <person name="Ding Y."/>
            <person name="Zhao R."/>
            <person name="Feng M."/>
            <person name="Zhu Y."/>
            <person name="Feng Y."/>
            <person name="Jiang X."/>
            <person name="Zhu D."/>
            <person name="Xiang H."/>
            <person name="Feng X."/>
            <person name="Li S."/>
            <person name="Wang J."/>
            <person name="Zhang G."/>
            <person name="Kronforst M.R."/>
            <person name="Wang W."/>
        </authorList>
    </citation>
    <scope>NUCLEOTIDE SEQUENCE [LARGE SCALE GENOMIC DNA]</scope>
    <source>
        <strain evidence="10">Ya'a_city_454_Pm</strain>
        <tissue evidence="10">Whole body</tissue>
    </source>
</reference>
<dbReference type="STRING" id="76193.A0A194RLQ6"/>
<dbReference type="AlphaFoldDB" id="A0A194RLQ6"/>
<evidence type="ECO:0000259" key="8">
    <source>
        <dbReference type="Pfam" id="PF12896"/>
    </source>
</evidence>
<evidence type="ECO:0000256" key="2">
    <source>
        <dbReference type="ARBA" id="ARBA00022618"/>
    </source>
</evidence>
<dbReference type="Pfam" id="PF23405">
    <property type="entry name" value="WD40_APC4_C-half"/>
    <property type="match status" value="1"/>
</dbReference>
<keyword evidence="4" id="KW-0833">Ubl conjugation pathway</keyword>
<keyword evidence="5" id="KW-0131">Cell cycle</keyword>
<accession>A0A194RLQ6</accession>
<dbReference type="InterPro" id="IPR056358">
    <property type="entry name" value="APC4_C"/>
</dbReference>
<dbReference type="PANTHER" id="PTHR13260:SF0">
    <property type="entry name" value="ANAPHASE-PROMOTING COMPLEX SUBUNIT 4"/>
    <property type="match status" value="1"/>
</dbReference>
<evidence type="ECO:0000259" key="7">
    <source>
        <dbReference type="Pfam" id="PF12894"/>
    </source>
</evidence>
<evidence type="ECO:0000313" key="11">
    <source>
        <dbReference type="Proteomes" id="UP000053240"/>
    </source>
</evidence>
<keyword evidence="3" id="KW-0498">Mitosis</keyword>
<feature type="compositionally biased region" description="Acidic residues" evidence="6">
    <location>
        <begin position="752"/>
        <end position="762"/>
    </location>
</feature>
<evidence type="ECO:0000256" key="4">
    <source>
        <dbReference type="ARBA" id="ARBA00022786"/>
    </source>
</evidence>
<feature type="domain" description="Anaphase-promoting complex subunit 4 C-terminal half WD40" evidence="9">
    <location>
        <begin position="625"/>
        <end position="749"/>
    </location>
</feature>
<evidence type="ECO:0000313" key="10">
    <source>
        <dbReference type="EMBL" id="KPJ16916.1"/>
    </source>
</evidence>
<evidence type="ECO:0000256" key="5">
    <source>
        <dbReference type="ARBA" id="ARBA00023306"/>
    </source>
</evidence>
<dbReference type="GO" id="GO:0051301">
    <property type="term" value="P:cell division"/>
    <property type="evidence" value="ECO:0007669"/>
    <property type="project" value="UniProtKB-KW"/>
</dbReference>
<dbReference type="InterPro" id="IPR024977">
    <property type="entry name" value="Apc4-like_WD40_dom"/>
</dbReference>
<dbReference type="PANTHER" id="PTHR13260">
    <property type="entry name" value="ANAPHASE PROMOTING COMPLEX SUBUNIT 4 APC4"/>
    <property type="match status" value="1"/>
</dbReference>
<dbReference type="GO" id="GO:0070979">
    <property type="term" value="P:protein K11-linked ubiquitination"/>
    <property type="evidence" value="ECO:0007669"/>
    <property type="project" value="TreeGrafter"/>
</dbReference>
<protein>
    <recommendedName>
        <fullName evidence="1">Anaphase-promoting complex subunit 4</fullName>
    </recommendedName>
</protein>
<dbReference type="Pfam" id="PF12896">
    <property type="entry name" value="ANAPC4"/>
    <property type="match status" value="1"/>
</dbReference>
<feature type="domain" description="Anaphase-promoting complex subunit 4 long" evidence="8">
    <location>
        <begin position="240"/>
        <end position="437"/>
    </location>
</feature>
<dbReference type="GO" id="GO:0005680">
    <property type="term" value="C:anaphase-promoting complex"/>
    <property type="evidence" value="ECO:0007669"/>
    <property type="project" value="InterPro"/>
</dbReference>
<dbReference type="EMBL" id="KQ460205">
    <property type="protein sequence ID" value="KPJ16916.1"/>
    <property type="molecule type" value="Genomic_DNA"/>
</dbReference>
<dbReference type="Proteomes" id="UP000053240">
    <property type="component" value="Unassembled WGS sequence"/>
</dbReference>
<dbReference type="InterPro" id="IPR015943">
    <property type="entry name" value="WD40/YVTN_repeat-like_dom_sf"/>
</dbReference>
<keyword evidence="2" id="KW-0132">Cell division</keyword>
<gene>
    <name evidence="10" type="ORF">RR48_13772</name>
</gene>
<dbReference type="InterPro" id="IPR024789">
    <property type="entry name" value="APC4"/>
</dbReference>
<feature type="compositionally biased region" description="Polar residues" evidence="6">
    <location>
        <begin position="764"/>
        <end position="779"/>
    </location>
</feature>
<feature type="compositionally biased region" description="Basic and acidic residues" evidence="6">
    <location>
        <begin position="780"/>
        <end position="790"/>
    </location>
</feature>
<organism evidence="10 11">
    <name type="scientific">Papilio machaon</name>
    <name type="common">Old World swallowtail butterfly</name>
    <dbReference type="NCBI Taxonomy" id="76193"/>
    <lineage>
        <taxon>Eukaryota</taxon>
        <taxon>Metazoa</taxon>
        <taxon>Ecdysozoa</taxon>
        <taxon>Arthropoda</taxon>
        <taxon>Hexapoda</taxon>
        <taxon>Insecta</taxon>
        <taxon>Pterygota</taxon>
        <taxon>Neoptera</taxon>
        <taxon>Endopterygota</taxon>
        <taxon>Lepidoptera</taxon>
        <taxon>Glossata</taxon>
        <taxon>Ditrysia</taxon>
        <taxon>Papilionoidea</taxon>
        <taxon>Papilionidae</taxon>
        <taxon>Papilioninae</taxon>
        <taxon>Papilio</taxon>
    </lineage>
</organism>
<dbReference type="InterPro" id="IPR024790">
    <property type="entry name" value="APC4_long_dom"/>
</dbReference>
<evidence type="ECO:0000256" key="1">
    <source>
        <dbReference type="ARBA" id="ARBA00016067"/>
    </source>
</evidence>
<sequence length="790" mass="90326">MFNCAMRQVEERHVTYQVDLMVWSNRLDLVAISNFKGREVQVHRLHWQKVWNLPAPKENVTVQAIAWRPDGKALAIGYSFGIVYVVDIEDKEILDKYDFSAENPEDPYDCKPVGISCITWAVKAGVLESATEYNVYDDTTIFLQKPPSASTSYKNQGSDDIVKCYKEIPEPSQLSMLMIGYGNGNIYMSVFGRYPYGTILLPELVNDECGEYKILDINLSNDFSVMQVLYLDKITKNIYLSVINTSVLSAYSEELFVVANKHCQIVQLLSHLDQTMTSITEAWEHILLEMDSKMAHYASSVPKGGVSADLLELLMLGVPSDELELFLLQELTAKGLKKFGSSVELSYSTIQKLVLKQLNIVGHNLSYYLSDIRGLTRIPDRFKILGLDETTVTRSIRACCAFLNKCLELQQVIDVSMRNYKAFFRWLFVVIIRLLDEQTPCEIVKMTQQEFTHIAELLYNFDNVQTEGDNASEKPVKFNLERLGQYLQDQDLTILPDDEDNPWHKFLKDNSCLVNDSDTIFSMSEFRRFSLVQQQKYLKDAINQVFDVTGKNIGKHFSVIYNTKCYENRGIVLNPERNLRISQTYDSNQDRFVMGLVDLRNAPDRLCFMSIQIKEKSCSAVATKYYFSSSLLQEASQSRLEDESMEIMDVQFYSAEYLSVLVRHPRHEDNSIFIQLPVKVALENASDLNIKSKICVFNEKTHEKNISSYLDQSVFKILEKMDGFRIAVSGGRKVSVVLSKSHRKVRVFEMEVNGDDEEDETLDATPQSQSSHAGDQQTPTKHDASTEDFN</sequence>
<dbReference type="InterPro" id="IPR011044">
    <property type="entry name" value="Quino_amine_DH_bsu"/>
</dbReference>
<dbReference type="GO" id="GO:0034399">
    <property type="term" value="C:nuclear periphery"/>
    <property type="evidence" value="ECO:0007669"/>
    <property type="project" value="TreeGrafter"/>
</dbReference>
<dbReference type="FunCoup" id="A0A194RLQ6">
    <property type="interactions" value="842"/>
</dbReference>
<dbReference type="Gene3D" id="2.130.10.10">
    <property type="entry name" value="YVTN repeat-like/Quinoprotein amine dehydrogenase"/>
    <property type="match status" value="1"/>
</dbReference>
<dbReference type="InParanoid" id="A0A194RLQ6"/>
<proteinExistence type="predicted"/>
<evidence type="ECO:0000256" key="3">
    <source>
        <dbReference type="ARBA" id="ARBA00022776"/>
    </source>
</evidence>
<dbReference type="SUPFAM" id="SSF50969">
    <property type="entry name" value="YVTN repeat-like/Quinoprotein amine dehydrogenase"/>
    <property type="match status" value="1"/>
</dbReference>
<evidence type="ECO:0000256" key="6">
    <source>
        <dbReference type="SAM" id="MobiDB-lite"/>
    </source>
</evidence>